<keyword evidence="2 7" id="KW-0285">Flavoprotein</keyword>
<keyword evidence="3 7" id="KW-0274">FAD</keyword>
<evidence type="ECO:0000256" key="3">
    <source>
        <dbReference type="ARBA" id="ARBA00022827"/>
    </source>
</evidence>
<comment type="cofactor">
    <cofactor evidence="7">
        <name>FAD</name>
        <dbReference type="ChEBI" id="CHEBI:57692"/>
    </cofactor>
</comment>
<keyword evidence="4" id="KW-0521">NADP</keyword>
<evidence type="ECO:0000256" key="6">
    <source>
        <dbReference type="ARBA" id="ARBA00023033"/>
    </source>
</evidence>
<accession>A0A6J0KXM2</accession>
<feature type="chain" id="PRO_5040903260" description="Flavin-containing monooxygenase" evidence="8">
    <location>
        <begin position="30"/>
        <end position="475"/>
    </location>
</feature>
<dbReference type="InterPro" id="IPR036188">
    <property type="entry name" value="FAD/NAD-bd_sf"/>
</dbReference>
<dbReference type="InterPro" id="IPR000960">
    <property type="entry name" value="Flavin_mOase"/>
</dbReference>
<dbReference type="GO" id="GO:0050660">
    <property type="term" value="F:flavin adenine dinucleotide binding"/>
    <property type="evidence" value="ECO:0007669"/>
    <property type="project" value="InterPro"/>
</dbReference>
<dbReference type="EC" id="1.-.-.-" evidence="7"/>
<proteinExistence type="inferred from homology"/>
<dbReference type="InterPro" id="IPR050346">
    <property type="entry name" value="FMO-like"/>
</dbReference>
<keyword evidence="5 7" id="KW-0560">Oxidoreductase</keyword>
<evidence type="ECO:0000256" key="2">
    <source>
        <dbReference type="ARBA" id="ARBA00022630"/>
    </source>
</evidence>
<keyword evidence="9" id="KW-1185">Reference proteome</keyword>
<name>A0A6J0KXM2_RAPSA</name>
<keyword evidence="6 7" id="KW-0503">Monooxygenase</keyword>
<evidence type="ECO:0000256" key="4">
    <source>
        <dbReference type="ARBA" id="ARBA00022857"/>
    </source>
</evidence>
<evidence type="ECO:0000256" key="8">
    <source>
        <dbReference type="SAM" id="SignalP"/>
    </source>
</evidence>
<reference evidence="9" key="1">
    <citation type="journal article" date="2019" name="Database">
        <title>The radish genome database (RadishGD): an integrated information resource for radish genomics.</title>
        <authorList>
            <person name="Yu H.J."/>
            <person name="Baek S."/>
            <person name="Lee Y.J."/>
            <person name="Cho A."/>
            <person name="Mun J.H."/>
        </authorList>
    </citation>
    <scope>NUCLEOTIDE SEQUENCE [LARGE SCALE GENOMIC DNA]</scope>
    <source>
        <strain evidence="9">cv. WK10039</strain>
    </source>
</reference>
<evidence type="ECO:0000256" key="5">
    <source>
        <dbReference type="ARBA" id="ARBA00023002"/>
    </source>
</evidence>
<evidence type="ECO:0000313" key="9">
    <source>
        <dbReference type="Proteomes" id="UP000504610"/>
    </source>
</evidence>
<evidence type="ECO:0000313" key="10">
    <source>
        <dbReference type="RefSeq" id="XP_018451869.2"/>
    </source>
</evidence>
<dbReference type="GO" id="GO:0050661">
    <property type="term" value="F:NADP binding"/>
    <property type="evidence" value="ECO:0007669"/>
    <property type="project" value="InterPro"/>
</dbReference>
<dbReference type="GO" id="GO:0004499">
    <property type="term" value="F:N,N-dimethylaniline monooxygenase activity"/>
    <property type="evidence" value="ECO:0007669"/>
    <property type="project" value="InterPro"/>
</dbReference>
<sequence>MTQPRSCSVNARACHVAVIGLGAAGLVAARELRREGHTVIAFEREKQIGGLWVYTDRVEHDSVSLEPDRTIVHSSIYKSLRTNLPRECMGYSDFPFVFRPGDGESRDPRRYPDHREVMMYLQDFSKEFRIEEMVQFETEVVRVEPAEEKWRVTYRNSRGVSGEETFDAVVVCNGHFTEPRLAHIPGIDSWPGKQIHSHNYRIPVPFKDQVVVVIGSQSSGNDISKDIATMAKEVHVSSKAISSNSYVEYTGQKNLRIHPTIYRACEDGSVVFRNGRVVYADVIVHCTGYKYHFPFLETNGYVTVEDNRVGPLYKHVFPPALAPGISFIGLPFMGLQFFMFEMQSKWVASVLSGRVKLPSEDKMMEDAVAFYGKLEALGIPKRYTHFLTDPRGNPMLGTFNPHDAAVISQSDYFNGIAEHCGCPSIESWRERQYNVAIKKLFFGGDSYRDQWDDDQLIEEVYREFAKLNANQDLSS</sequence>
<dbReference type="Pfam" id="PF00743">
    <property type="entry name" value="FMO-like"/>
    <property type="match status" value="2"/>
</dbReference>
<keyword evidence="8" id="KW-0732">Signal</keyword>
<dbReference type="GeneID" id="108823113"/>
<dbReference type="InterPro" id="IPR020946">
    <property type="entry name" value="Flavin_mOase-like"/>
</dbReference>
<dbReference type="PRINTS" id="PR00370">
    <property type="entry name" value="FMOXYGENASE"/>
</dbReference>
<protein>
    <recommendedName>
        <fullName evidence="7">Flavin-containing monooxygenase</fullName>
        <ecNumber evidence="7">1.-.-.-</ecNumber>
    </recommendedName>
</protein>
<dbReference type="RefSeq" id="XP_018451869.2">
    <property type="nucleotide sequence ID" value="XM_018596367.2"/>
</dbReference>
<comment type="similarity">
    <text evidence="1 7">Belongs to the FMO family.</text>
</comment>
<dbReference type="Gene3D" id="3.50.50.60">
    <property type="entry name" value="FAD/NAD(P)-binding domain"/>
    <property type="match status" value="2"/>
</dbReference>
<reference evidence="10" key="2">
    <citation type="submission" date="2025-08" db="UniProtKB">
        <authorList>
            <consortium name="RefSeq"/>
        </authorList>
    </citation>
    <scope>IDENTIFICATION</scope>
    <source>
        <tissue evidence="10">Leaf</tissue>
    </source>
</reference>
<organism evidence="9 10">
    <name type="scientific">Raphanus sativus</name>
    <name type="common">Radish</name>
    <name type="synonym">Raphanus raphanistrum var. sativus</name>
    <dbReference type="NCBI Taxonomy" id="3726"/>
    <lineage>
        <taxon>Eukaryota</taxon>
        <taxon>Viridiplantae</taxon>
        <taxon>Streptophyta</taxon>
        <taxon>Embryophyta</taxon>
        <taxon>Tracheophyta</taxon>
        <taxon>Spermatophyta</taxon>
        <taxon>Magnoliopsida</taxon>
        <taxon>eudicotyledons</taxon>
        <taxon>Gunneridae</taxon>
        <taxon>Pentapetalae</taxon>
        <taxon>rosids</taxon>
        <taxon>malvids</taxon>
        <taxon>Brassicales</taxon>
        <taxon>Brassicaceae</taxon>
        <taxon>Brassiceae</taxon>
        <taxon>Raphanus</taxon>
    </lineage>
</organism>
<feature type="signal peptide" evidence="8">
    <location>
        <begin position="1"/>
        <end position="29"/>
    </location>
</feature>
<dbReference type="KEGG" id="rsz:108823113"/>
<dbReference type="Proteomes" id="UP000504610">
    <property type="component" value="Chromosome 8"/>
</dbReference>
<evidence type="ECO:0000256" key="1">
    <source>
        <dbReference type="ARBA" id="ARBA00009183"/>
    </source>
</evidence>
<dbReference type="FunFam" id="3.50.50.60:FF:000099">
    <property type="entry name" value="Flavin-containing monooxygenase"/>
    <property type="match status" value="1"/>
</dbReference>
<gene>
    <name evidence="10" type="primary">LOC108823113</name>
</gene>
<dbReference type="SUPFAM" id="SSF51905">
    <property type="entry name" value="FAD/NAD(P)-binding domain"/>
    <property type="match status" value="2"/>
</dbReference>
<dbReference type="PANTHER" id="PTHR23023">
    <property type="entry name" value="DIMETHYLANILINE MONOOXYGENASE"/>
    <property type="match status" value="1"/>
</dbReference>
<dbReference type="OrthoDB" id="66881at2759"/>
<evidence type="ECO:0000256" key="7">
    <source>
        <dbReference type="RuleBase" id="RU361177"/>
    </source>
</evidence>
<dbReference type="AlphaFoldDB" id="A0A6J0KXM2"/>